<feature type="transmembrane region" description="Helical" evidence="8">
    <location>
        <begin position="79"/>
        <end position="97"/>
    </location>
</feature>
<comment type="subcellular location">
    <subcellularLocation>
        <location evidence="1">Cell membrane</location>
        <topology evidence="1">Multi-pass membrane protein</topology>
    </subcellularLocation>
</comment>
<evidence type="ECO:0000313" key="10">
    <source>
        <dbReference type="EMBL" id="MBB4140081.1"/>
    </source>
</evidence>
<feature type="domain" description="Acyltransferase 3" evidence="9">
    <location>
        <begin position="10"/>
        <end position="338"/>
    </location>
</feature>
<dbReference type="RefSeq" id="WP_183499664.1">
    <property type="nucleotide sequence ID" value="NZ_BAABCO010000002.1"/>
</dbReference>
<keyword evidence="3" id="KW-0808">Transferase</keyword>
<proteinExistence type="predicted"/>
<evidence type="ECO:0000256" key="5">
    <source>
        <dbReference type="ARBA" id="ARBA00022989"/>
    </source>
</evidence>
<feature type="transmembrane region" description="Helical" evidence="8">
    <location>
        <begin position="253"/>
        <end position="276"/>
    </location>
</feature>
<comment type="caution">
    <text evidence="10">The sequence shown here is derived from an EMBL/GenBank/DDBJ whole genome shotgun (WGS) entry which is preliminary data.</text>
</comment>
<evidence type="ECO:0000313" key="11">
    <source>
        <dbReference type="Proteomes" id="UP000549113"/>
    </source>
</evidence>
<dbReference type="GO" id="GO:0016747">
    <property type="term" value="F:acyltransferase activity, transferring groups other than amino-acyl groups"/>
    <property type="evidence" value="ECO:0007669"/>
    <property type="project" value="InterPro"/>
</dbReference>
<dbReference type="Proteomes" id="UP000549113">
    <property type="component" value="Unassembled WGS sequence"/>
</dbReference>
<keyword evidence="11" id="KW-1185">Reference proteome</keyword>
<organism evidence="10 11">
    <name type="scientific">Microbacterium invictum</name>
    <dbReference type="NCBI Taxonomy" id="515415"/>
    <lineage>
        <taxon>Bacteria</taxon>
        <taxon>Bacillati</taxon>
        <taxon>Actinomycetota</taxon>
        <taxon>Actinomycetes</taxon>
        <taxon>Micrococcales</taxon>
        <taxon>Microbacteriaceae</taxon>
        <taxon>Microbacterium</taxon>
    </lineage>
</organism>
<dbReference type="GO" id="GO:0005886">
    <property type="term" value="C:plasma membrane"/>
    <property type="evidence" value="ECO:0007669"/>
    <property type="project" value="UniProtKB-SubCell"/>
</dbReference>
<feature type="transmembrane region" description="Helical" evidence="8">
    <location>
        <begin position="228"/>
        <end position="247"/>
    </location>
</feature>
<evidence type="ECO:0000256" key="4">
    <source>
        <dbReference type="ARBA" id="ARBA00022692"/>
    </source>
</evidence>
<keyword evidence="6 8" id="KW-0472">Membrane</keyword>
<evidence type="ECO:0000256" key="7">
    <source>
        <dbReference type="ARBA" id="ARBA00023315"/>
    </source>
</evidence>
<evidence type="ECO:0000259" key="9">
    <source>
        <dbReference type="Pfam" id="PF01757"/>
    </source>
</evidence>
<evidence type="ECO:0000256" key="8">
    <source>
        <dbReference type="SAM" id="Phobius"/>
    </source>
</evidence>
<feature type="transmembrane region" description="Helical" evidence="8">
    <location>
        <begin position="202"/>
        <end position="221"/>
    </location>
</feature>
<feature type="transmembrane region" description="Helical" evidence="8">
    <location>
        <begin position="140"/>
        <end position="162"/>
    </location>
</feature>
<feature type="transmembrane region" description="Helical" evidence="8">
    <location>
        <begin position="297"/>
        <end position="315"/>
    </location>
</feature>
<name>A0AA40SPR5_9MICO</name>
<dbReference type="CDD" id="cd01840">
    <property type="entry name" value="SGNH_hydrolase_yrhL_like"/>
    <property type="match status" value="1"/>
</dbReference>
<dbReference type="EMBL" id="JACIFH010000001">
    <property type="protein sequence ID" value="MBB4140081.1"/>
    <property type="molecule type" value="Genomic_DNA"/>
</dbReference>
<sequence>MTTPTRSRFTGLDGLRAVAVILVVLYHLFPGWILRSGFIGVDVFFVISGFLITSLLLRERAATGTIALGSFWQRRIRRLVPALALVVTVCATAAWFVGGDVLVDVGRQLLGAATFSYNWVSIADGASYFAASQPELFRNLWSLAVEEQFYLLWPLLLPLFLLLRRRWRVAAAVALGAASAAWAVFALTPADPTRAYYGTDTHAFGLLLGVALAFALQGLSVRRLSPGWGGAAGVVALGALVFVATLTPSPDAWTFPGVLIAASILSAVLILVATAPGSWFGRALDVAPLRWIGDRSYGIYLWHWPLVVLLTSALAGTTADAGVPLPVGAAALVLTLGAAELSYRLIEQPVRRYGFRGVYMRMRRRLASTPSRRFSAVTALAAVVLVLGGTTAAVAAAPQITSSEAVVEAGQDALNATAGAEPVSRMIVDAPIRPGDHPEPPLCIDDRITAGSGHCTPRDGRPLPPKPVAIDGARVSAIGDSVMLASAEGLLQRMPGIQVDAKVSRSMYAGADIAHRLDARGELRDYVVVALGTNGPVDADALGSLYDTVGRDRALVLVNAFAPRDWIPGVNRDLAEFARSHPGVAVADWSDAIDDRTDLLAGDNIHPGGAGGEVFAETVAQAVERIEQQQATVEYQIKLAQWAAMKTFGPAAPSPVDEG</sequence>
<keyword evidence="2" id="KW-1003">Cell membrane</keyword>
<evidence type="ECO:0000256" key="3">
    <source>
        <dbReference type="ARBA" id="ARBA00022679"/>
    </source>
</evidence>
<evidence type="ECO:0000256" key="1">
    <source>
        <dbReference type="ARBA" id="ARBA00004651"/>
    </source>
</evidence>
<keyword evidence="7" id="KW-0012">Acyltransferase</keyword>
<evidence type="ECO:0000256" key="2">
    <source>
        <dbReference type="ARBA" id="ARBA00022475"/>
    </source>
</evidence>
<feature type="transmembrane region" description="Helical" evidence="8">
    <location>
        <begin position="327"/>
        <end position="346"/>
    </location>
</feature>
<keyword evidence="4 8" id="KW-0812">Transmembrane</keyword>
<protein>
    <submittedName>
        <fullName evidence="10">Peptidoglycan/LPS O-acetylase OafA/YrhL</fullName>
    </submittedName>
</protein>
<dbReference type="SUPFAM" id="SSF52266">
    <property type="entry name" value="SGNH hydrolase"/>
    <property type="match status" value="1"/>
</dbReference>
<dbReference type="PANTHER" id="PTHR23028:SF53">
    <property type="entry name" value="ACYL_TRANSF_3 DOMAIN-CONTAINING PROTEIN"/>
    <property type="match status" value="1"/>
</dbReference>
<gene>
    <name evidence="10" type="ORF">BKA10_001875</name>
</gene>
<dbReference type="PANTHER" id="PTHR23028">
    <property type="entry name" value="ACETYLTRANSFERASE"/>
    <property type="match status" value="1"/>
</dbReference>
<feature type="transmembrane region" description="Helical" evidence="8">
    <location>
        <begin position="12"/>
        <end position="33"/>
    </location>
</feature>
<accession>A0AA40SPR5</accession>
<feature type="transmembrane region" description="Helical" evidence="8">
    <location>
        <begin position="39"/>
        <end position="58"/>
    </location>
</feature>
<dbReference type="InterPro" id="IPR050879">
    <property type="entry name" value="Acyltransferase_3"/>
</dbReference>
<reference evidence="10 11" key="1">
    <citation type="submission" date="2020-08" db="EMBL/GenBank/DDBJ databases">
        <title>Sequencing the genomes of 1000 actinobacteria strains.</title>
        <authorList>
            <person name="Klenk H.-P."/>
        </authorList>
    </citation>
    <scope>NUCLEOTIDE SEQUENCE [LARGE SCALE GENOMIC DNA]</scope>
    <source>
        <strain evidence="10 11">DSM 19600</strain>
    </source>
</reference>
<evidence type="ECO:0000256" key="6">
    <source>
        <dbReference type="ARBA" id="ARBA00023136"/>
    </source>
</evidence>
<dbReference type="InterPro" id="IPR002656">
    <property type="entry name" value="Acyl_transf_3_dom"/>
</dbReference>
<dbReference type="AlphaFoldDB" id="A0AA40SPR5"/>
<dbReference type="Pfam" id="PF01757">
    <property type="entry name" value="Acyl_transf_3"/>
    <property type="match status" value="1"/>
</dbReference>
<keyword evidence="5 8" id="KW-1133">Transmembrane helix</keyword>
<dbReference type="InterPro" id="IPR036514">
    <property type="entry name" value="SGNH_hydro_sf"/>
</dbReference>
<dbReference type="Gene3D" id="3.40.50.1110">
    <property type="entry name" value="SGNH hydrolase"/>
    <property type="match status" value="1"/>
</dbReference>
<feature type="transmembrane region" description="Helical" evidence="8">
    <location>
        <begin position="374"/>
        <end position="397"/>
    </location>
</feature>
<dbReference type="GO" id="GO:0009103">
    <property type="term" value="P:lipopolysaccharide biosynthetic process"/>
    <property type="evidence" value="ECO:0007669"/>
    <property type="project" value="TreeGrafter"/>
</dbReference>
<feature type="transmembrane region" description="Helical" evidence="8">
    <location>
        <begin position="169"/>
        <end position="190"/>
    </location>
</feature>